<comment type="similarity">
    <text evidence="1 10">Belongs to the thymidylate kinase family.</text>
</comment>
<evidence type="ECO:0000256" key="9">
    <source>
        <dbReference type="ARBA" id="ARBA00048743"/>
    </source>
</evidence>
<protein>
    <recommendedName>
        <fullName evidence="3 10">Thymidylate kinase</fullName>
        <ecNumber evidence="2 10">2.7.4.9</ecNumber>
    </recommendedName>
    <alternativeName>
        <fullName evidence="10">dTMP kinase</fullName>
    </alternativeName>
</protein>
<comment type="catalytic activity">
    <reaction evidence="9 10">
        <text>dTMP + ATP = dTDP + ADP</text>
        <dbReference type="Rhea" id="RHEA:13517"/>
        <dbReference type="ChEBI" id="CHEBI:30616"/>
        <dbReference type="ChEBI" id="CHEBI:58369"/>
        <dbReference type="ChEBI" id="CHEBI:63528"/>
        <dbReference type="ChEBI" id="CHEBI:456216"/>
        <dbReference type="EC" id="2.7.4.9"/>
    </reaction>
</comment>
<keyword evidence="13" id="KW-1185">Reference proteome</keyword>
<dbReference type="Gene3D" id="3.40.50.300">
    <property type="entry name" value="P-loop containing nucleotide triphosphate hydrolases"/>
    <property type="match status" value="1"/>
</dbReference>
<sequence>MNQPGLFITFEGGEGAGKSTVLQAVAEQLQQKGHCVDTTREPGGVALAEKIRYYLLDDQTIEVEARTEALLFAAARRQHLIERILPGLKDGKIVLCDRFVDSSIAYQGAARGIGVEEVRQINDFAIQGRMPDITLLFDLPVEVGQARIHGNARETNRLDDEKVDFHLTVRKAYLELASQNNERYRIINAEAPIRSVIEEVTQVIEDFIVNKNRD</sequence>
<feature type="binding site" evidence="10">
    <location>
        <begin position="12"/>
        <end position="19"/>
    </location>
    <ligand>
        <name>ATP</name>
        <dbReference type="ChEBI" id="CHEBI:30616"/>
    </ligand>
</feature>
<comment type="caution">
    <text evidence="12">The sequence shown here is derived from an EMBL/GenBank/DDBJ whole genome shotgun (WGS) entry which is preliminary data.</text>
</comment>
<accession>A0ABS2PJY3</accession>
<feature type="domain" description="Thymidylate kinase-like" evidence="11">
    <location>
        <begin position="10"/>
        <end position="199"/>
    </location>
</feature>
<keyword evidence="8 10" id="KW-0067">ATP-binding</keyword>
<dbReference type="InterPro" id="IPR018095">
    <property type="entry name" value="Thymidylate_kin_CS"/>
</dbReference>
<dbReference type="Pfam" id="PF02223">
    <property type="entry name" value="Thymidylate_kin"/>
    <property type="match status" value="1"/>
</dbReference>
<keyword evidence="4 10" id="KW-0808">Transferase</keyword>
<dbReference type="Proteomes" id="UP000741863">
    <property type="component" value="Unassembled WGS sequence"/>
</dbReference>
<dbReference type="SUPFAM" id="SSF52540">
    <property type="entry name" value="P-loop containing nucleoside triphosphate hydrolases"/>
    <property type="match status" value="1"/>
</dbReference>
<organism evidence="12 13">
    <name type="scientific">Geomicrobium sediminis</name>
    <dbReference type="NCBI Taxonomy" id="1347788"/>
    <lineage>
        <taxon>Bacteria</taxon>
        <taxon>Bacillati</taxon>
        <taxon>Bacillota</taxon>
        <taxon>Bacilli</taxon>
        <taxon>Bacillales</taxon>
        <taxon>Geomicrobium</taxon>
    </lineage>
</organism>
<dbReference type="PANTHER" id="PTHR10344:SF4">
    <property type="entry name" value="UMP-CMP KINASE 2, MITOCHONDRIAL"/>
    <property type="match status" value="1"/>
</dbReference>
<dbReference type="PANTHER" id="PTHR10344">
    <property type="entry name" value="THYMIDYLATE KINASE"/>
    <property type="match status" value="1"/>
</dbReference>
<evidence type="ECO:0000256" key="3">
    <source>
        <dbReference type="ARBA" id="ARBA00017144"/>
    </source>
</evidence>
<keyword evidence="6 10" id="KW-0547">Nucleotide-binding</keyword>
<evidence type="ECO:0000313" key="12">
    <source>
        <dbReference type="EMBL" id="MBM7635128.1"/>
    </source>
</evidence>
<comment type="function">
    <text evidence="10">Phosphorylation of dTMP to form dTDP in both de novo and salvage pathways of dTTP synthesis.</text>
</comment>
<gene>
    <name evidence="10" type="primary">tmk</name>
    <name evidence="12" type="ORF">JOD17_004276</name>
</gene>
<evidence type="ECO:0000256" key="10">
    <source>
        <dbReference type="HAMAP-Rule" id="MF_00165"/>
    </source>
</evidence>
<dbReference type="InterPro" id="IPR018094">
    <property type="entry name" value="Thymidylate_kinase"/>
</dbReference>
<name>A0ABS2PJY3_9BACL</name>
<dbReference type="RefSeq" id="WP_204699845.1">
    <property type="nucleotide sequence ID" value="NZ_JAFBEC010000026.1"/>
</dbReference>
<evidence type="ECO:0000256" key="8">
    <source>
        <dbReference type="ARBA" id="ARBA00022840"/>
    </source>
</evidence>
<evidence type="ECO:0000256" key="5">
    <source>
        <dbReference type="ARBA" id="ARBA00022727"/>
    </source>
</evidence>
<reference evidence="12 13" key="1">
    <citation type="submission" date="2021-01" db="EMBL/GenBank/DDBJ databases">
        <title>Genomic Encyclopedia of Type Strains, Phase IV (KMG-IV): sequencing the most valuable type-strain genomes for metagenomic binning, comparative biology and taxonomic classification.</title>
        <authorList>
            <person name="Goeker M."/>
        </authorList>
    </citation>
    <scope>NUCLEOTIDE SEQUENCE [LARGE SCALE GENOMIC DNA]</scope>
    <source>
        <strain evidence="12 13">DSM 25540</strain>
    </source>
</reference>
<evidence type="ECO:0000259" key="11">
    <source>
        <dbReference type="Pfam" id="PF02223"/>
    </source>
</evidence>
<keyword evidence="5 10" id="KW-0545">Nucleotide biosynthesis</keyword>
<evidence type="ECO:0000256" key="4">
    <source>
        <dbReference type="ARBA" id="ARBA00022679"/>
    </source>
</evidence>
<dbReference type="HAMAP" id="MF_00165">
    <property type="entry name" value="Thymidylate_kinase"/>
    <property type="match status" value="1"/>
</dbReference>
<dbReference type="CDD" id="cd01672">
    <property type="entry name" value="TMPK"/>
    <property type="match status" value="1"/>
</dbReference>
<dbReference type="InterPro" id="IPR039430">
    <property type="entry name" value="Thymidylate_kin-like_dom"/>
</dbReference>
<evidence type="ECO:0000256" key="7">
    <source>
        <dbReference type="ARBA" id="ARBA00022777"/>
    </source>
</evidence>
<keyword evidence="7 10" id="KW-0418">Kinase</keyword>
<evidence type="ECO:0000256" key="2">
    <source>
        <dbReference type="ARBA" id="ARBA00012980"/>
    </source>
</evidence>
<dbReference type="PROSITE" id="PS01331">
    <property type="entry name" value="THYMIDYLATE_KINASE"/>
    <property type="match status" value="1"/>
</dbReference>
<dbReference type="NCBIfam" id="TIGR00041">
    <property type="entry name" value="DTMP_kinase"/>
    <property type="match status" value="1"/>
</dbReference>
<dbReference type="InterPro" id="IPR027417">
    <property type="entry name" value="P-loop_NTPase"/>
</dbReference>
<evidence type="ECO:0000313" key="13">
    <source>
        <dbReference type="Proteomes" id="UP000741863"/>
    </source>
</evidence>
<proteinExistence type="inferred from homology"/>
<dbReference type="EMBL" id="JAFBEC010000026">
    <property type="protein sequence ID" value="MBM7635128.1"/>
    <property type="molecule type" value="Genomic_DNA"/>
</dbReference>
<dbReference type="EC" id="2.7.4.9" evidence="2 10"/>
<evidence type="ECO:0000256" key="1">
    <source>
        <dbReference type="ARBA" id="ARBA00009776"/>
    </source>
</evidence>
<evidence type="ECO:0000256" key="6">
    <source>
        <dbReference type="ARBA" id="ARBA00022741"/>
    </source>
</evidence>
<dbReference type="GO" id="GO:0004798">
    <property type="term" value="F:dTMP kinase activity"/>
    <property type="evidence" value="ECO:0007669"/>
    <property type="project" value="UniProtKB-EC"/>
</dbReference>